<dbReference type="Proteomes" id="UP000014962">
    <property type="component" value="Unassembled WGS sequence"/>
</dbReference>
<sequence length="41" mass="4669">MNKSPLIIGRANRLKKDGSMLHNLTTKKAFGVNYQRLQIIV</sequence>
<proteinExistence type="predicted"/>
<dbReference type="AlphaFoldDB" id="S7X3B6"/>
<gene>
    <name evidence="1" type="ORF">ADIWIN_1549</name>
</gene>
<reference evidence="1 2" key="1">
    <citation type="journal article" date="2013" name="Genome Announc.">
        <title>Draft Genome Sequence of Winogradskyella psychrotolerans RS-3T, Isolated from the Marine Transect of Kongsfjorden, Ny-Alesund, Svalbard, Arctic Ocean.</title>
        <authorList>
            <person name="Kumar Pinnaka A."/>
            <person name="Ara S."/>
            <person name="Singh A."/>
            <person name="Shivaji S."/>
        </authorList>
    </citation>
    <scope>NUCLEOTIDE SEQUENCE [LARGE SCALE GENOMIC DNA]</scope>
    <source>
        <strain evidence="1 2">RS-3</strain>
    </source>
</reference>
<organism evidence="1 2">
    <name type="scientific">Winogradskyella psychrotolerans RS-3</name>
    <dbReference type="NCBI Taxonomy" id="641526"/>
    <lineage>
        <taxon>Bacteria</taxon>
        <taxon>Pseudomonadati</taxon>
        <taxon>Bacteroidota</taxon>
        <taxon>Flavobacteriia</taxon>
        <taxon>Flavobacteriales</taxon>
        <taxon>Flavobacteriaceae</taxon>
        <taxon>Winogradskyella</taxon>
    </lineage>
</organism>
<name>S7X3B6_9FLAO</name>
<keyword evidence="2" id="KW-1185">Reference proteome</keyword>
<evidence type="ECO:0000313" key="1">
    <source>
        <dbReference type="EMBL" id="EPR73519.1"/>
    </source>
</evidence>
<evidence type="ECO:0000313" key="2">
    <source>
        <dbReference type="Proteomes" id="UP000014962"/>
    </source>
</evidence>
<dbReference type="EMBL" id="ATMR01000091">
    <property type="protein sequence ID" value="EPR73519.1"/>
    <property type="molecule type" value="Genomic_DNA"/>
</dbReference>
<accession>S7X3B6</accession>
<comment type="caution">
    <text evidence="1">The sequence shown here is derived from an EMBL/GenBank/DDBJ whole genome shotgun (WGS) entry which is preliminary data.</text>
</comment>
<protein>
    <submittedName>
        <fullName evidence="1">Uncharacterized protein</fullName>
    </submittedName>
</protein>